<keyword evidence="2" id="KW-0255">Endonuclease</keyword>
<dbReference type="SUPFAM" id="SSF52980">
    <property type="entry name" value="Restriction endonuclease-like"/>
    <property type="match status" value="1"/>
</dbReference>
<dbReference type="CDD" id="cd06260">
    <property type="entry name" value="DUF820-like"/>
    <property type="match status" value="1"/>
</dbReference>
<dbReference type="InterPro" id="IPR008538">
    <property type="entry name" value="Uma2"/>
</dbReference>
<sequence>MMTATVSSNAIAIPPLREWHSATWEDYITLRDAPIKERLKLAYNQGKLWVDMGGEGINHSIVSDLFTSLLFFWAIKRPEKMFTSLGRCLIEKPETQACAPDLVLYIGEDYPQYKPGEPDRINLTQWRVPNLVGEISDTTLADDLDQQKHLYEALEIPEYWVIDVRGKRVFAFQLQEGKYNICTESLALNGLQISVLEETLKRLSEGTNTSAAAWFTQQIVNLSNS</sequence>
<evidence type="ECO:0000259" key="1">
    <source>
        <dbReference type="Pfam" id="PF05685"/>
    </source>
</evidence>
<dbReference type="PANTHER" id="PTHR35400">
    <property type="entry name" value="SLR1083 PROTEIN"/>
    <property type="match status" value="1"/>
</dbReference>
<dbReference type="RefSeq" id="WP_323272628.1">
    <property type="nucleotide sequence ID" value="NZ_JAYGHT010000068.1"/>
</dbReference>
<dbReference type="InterPro" id="IPR011335">
    <property type="entry name" value="Restrct_endonuc-II-like"/>
</dbReference>
<dbReference type="PANTHER" id="PTHR35400:SF1">
    <property type="entry name" value="SLR1083 PROTEIN"/>
    <property type="match status" value="1"/>
</dbReference>
<keyword evidence="3" id="KW-1185">Reference proteome</keyword>
<keyword evidence="2" id="KW-0378">Hydrolase</keyword>
<evidence type="ECO:0000313" key="3">
    <source>
        <dbReference type="Proteomes" id="UP001301728"/>
    </source>
</evidence>
<name>A0ABU5TXR9_9CYAN</name>
<dbReference type="Proteomes" id="UP001301728">
    <property type="component" value="Unassembled WGS sequence"/>
</dbReference>
<evidence type="ECO:0000313" key="2">
    <source>
        <dbReference type="EMBL" id="MEA5519742.1"/>
    </source>
</evidence>
<comment type="caution">
    <text evidence="2">The sequence shown here is derived from an EMBL/GenBank/DDBJ whole genome shotgun (WGS) entry which is preliminary data.</text>
</comment>
<accession>A0ABU5TXR9</accession>
<proteinExistence type="predicted"/>
<reference evidence="2 3" key="1">
    <citation type="submission" date="2023-12" db="EMBL/GenBank/DDBJ databases">
        <title>Baltic Sea Cyanobacteria.</title>
        <authorList>
            <person name="Delbaje E."/>
            <person name="Fewer D.P."/>
            <person name="Shishido T.K."/>
        </authorList>
    </citation>
    <scope>NUCLEOTIDE SEQUENCE [LARGE SCALE GENOMIC DNA]</scope>
    <source>
        <strain evidence="2 3">CCNP 1315</strain>
    </source>
</reference>
<dbReference type="InterPro" id="IPR012296">
    <property type="entry name" value="Nuclease_put_TT1808"/>
</dbReference>
<dbReference type="Gene3D" id="3.90.1570.10">
    <property type="entry name" value="tt1808, chain A"/>
    <property type="match status" value="1"/>
</dbReference>
<gene>
    <name evidence="2" type="ORF">VB854_12390</name>
</gene>
<feature type="domain" description="Putative restriction endonuclease" evidence="1">
    <location>
        <begin position="24"/>
        <end position="184"/>
    </location>
</feature>
<keyword evidence="2" id="KW-0540">Nuclease</keyword>
<organism evidence="2 3">
    <name type="scientific">Limnoraphis robusta CCNP1315</name>
    <dbReference type="NCBI Taxonomy" id="3110306"/>
    <lineage>
        <taxon>Bacteria</taxon>
        <taxon>Bacillati</taxon>
        <taxon>Cyanobacteriota</taxon>
        <taxon>Cyanophyceae</taxon>
        <taxon>Oscillatoriophycideae</taxon>
        <taxon>Oscillatoriales</taxon>
        <taxon>Sirenicapillariaceae</taxon>
        <taxon>Limnoraphis</taxon>
    </lineage>
</organism>
<dbReference type="Pfam" id="PF05685">
    <property type="entry name" value="Uma2"/>
    <property type="match status" value="1"/>
</dbReference>
<dbReference type="EMBL" id="JAYGHT010000068">
    <property type="protein sequence ID" value="MEA5519742.1"/>
    <property type="molecule type" value="Genomic_DNA"/>
</dbReference>
<dbReference type="GO" id="GO:0004519">
    <property type="term" value="F:endonuclease activity"/>
    <property type="evidence" value="ECO:0007669"/>
    <property type="project" value="UniProtKB-KW"/>
</dbReference>
<protein>
    <submittedName>
        <fullName evidence="2">Uma2 family endonuclease</fullName>
    </submittedName>
</protein>